<dbReference type="InterPro" id="IPR012902">
    <property type="entry name" value="N_methyl_site"/>
</dbReference>
<evidence type="ECO:0000313" key="6">
    <source>
        <dbReference type="EMBL" id="MFC4491001.1"/>
    </source>
</evidence>
<dbReference type="PANTHER" id="PTHR30093">
    <property type="entry name" value="GENERAL SECRETION PATHWAY PROTEIN G"/>
    <property type="match status" value="1"/>
</dbReference>
<keyword evidence="5" id="KW-0472">Membrane</keyword>
<dbReference type="NCBIfam" id="TIGR02532">
    <property type="entry name" value="IV_pilin_GFxxxE"/>
    <property type="match status" value="1"/>
</dbReference>
<dbReference type="InterPro" id="IPR045584">
    <property type="entry name" value="Pilin-like"/>
</dbReference>
<protein>
    <submittedName>
        <fullName evidence="6">Pilin</fullName>
    </submittedName>
</protein>
<feature type="transmembrane region" description="Helical" evidence="5">
    <location>
        <begin position="12"/>
        <end position="32"/>
    </location>
</feature>
<evidence type="ECO:0000256" key="3">
    <source>
        <dbReference type="ARBA" id="ARBA00023157"/>
    </source>
</evidence>
<dbReference type="Proteomes" id="UP001595999">
    <property type="component" value="Unassembled WGS sequence"/>
</dbReference>
<keyword evidence="5" id="KW-1133">Transmembrane helix</keyword>
<keyword evidence="5" id="KW-0812">Transmembrane</keyword>
<dbReference type="Pfam" id="PF00114">
    <property type="entry name" value="Pilin"/>
    <property type="match status" value="1"/>
</dbReference>
<comment type="caution">
    <text evidence="6">The sequence shown here is derived from an EMBL/GenBank/DDBJ whole genome shotgun (WGS) entry which is preliminary data.</text>
</comment>
<evidence type="ECO:0000256" key="2">
    <source>
        <dbReference type="ARBA" id="ARBA00022481"/>
    </source>
</evidence>
<keyword evidence="4" id="KW-0281">Fimbrium</keyword>
<dbReference type="PROSITE" id="PS00409">
    <property type="entry name" value="PROKAR_NTER_METHYL"/>
    <property type="match status" value="1"/>
</dbReference>
<keyword evidence="3" id="KW-1015">Disulfide bond</keyword>
<dbReference type="PANTHER" id="PTHR30093:SF34">
    <property type="entry name" value="PREPILIN PEPTIDASE-DEPENDENT PROTEIN D"/>
    <property type="match status" value="1"/>
</dbReference>
<evidence type="ECO:0000256" key="4">
    <source>
        <dbReference type="RuleBase" id="RU000389"/>
    </source>
</evidence>
<keyword evidence="2" id="KW-0488">Methylation</keyword>
<comment type="similarity">
    <text evidence="1 4">Belongs to the N-Me-Phe pilin family.</text>
</comment>
<accession>A0ABV8ZW08</accession>
<proteinExistence type="inferred from homology"/>
<dbReference type="Pfam" id="PF07963">
    <property type="entry name" value="N_methyl"/>
    <property type="match status" value="1"/>
</dbReference>
<dbReference type="SUPFAM" id="SSF54523">
    <property type="entry name" value="Pili subunits"/>
    <property type="match status" value="1"/>
</dbReference>
<dbReference type="Gene3D" id="3.30.700.10">
    <property type="entry name" value="Glycoprotein, Type 4 Pilin"/>
    <property type="match status" value="1"/>
</dbReference>
<evidence type="ECO:0000256" key="5">
    <source>
        <dbReference type="SAM" id="Phobius"/>
    </source>
</evidence>
<evidence type="ECO:0000313" key="7">
    <source>
        <dbReference type="Proteomes" id="UP001595999"/>
    </source>
</evidence>
<sequence length="151" mass="15118">MNNRVQQGFTLIELMIVVAIIGILAAIAIPAYQDYTVRAKVTEGLSAAAAAKTAISEMAISNGTMPSTGSGAAGVAFTSPSTKYVTGVSYALTSGNGVLTVTLNASNVGGNVTGTANTFLLTGTLASGAVTWVCSAPSTGVPPQYLPANCR</sequence>
<dbReference type="EMBL" id="JBHSEK010000010">
    <property type="protein sequence ID" value="MFC4491001.1"/>
    <property type="molecule type" value="Genomic_DNA"/>
</dbReference>
<evidence type="ECO:0000256" key="1">
    <source>
        <dbReference type="ARBA" id="ARBA00005233"/>
    </source>
</evidence>
<gene>
    <name evidence="6" type="ORF">ACFO0R_15410</name>
</gene>
<reference evidence="7" key="1">
    <citation type="journal article" date="2019" name="Int. J. Syst. Evol. Microbiol.">
        <title>The Global Catalogue of Microorganisms (GCM) 10K type strain sequencing project: providing services to taxonomists for standard genome sequencing and annotation.</title>
        <authorList>
            <consortium name="The Broad Institute Genomics Platform"/>
            <consortium name="The Broad Institute Genome Sequencing Center for Infectious Disease"/>
            <person name="Wu L."/>
            <person name="Ma J."/>
        </authorList>
    </citation>
    <scope>NUCLEOTIDE SEQUENCE [LARGE SCALE GENOMIC DNA]</scope>
    <source>
        <strain evidence="7">CGMCC 4.7608</strain>
    </source>
</reference>
<dbReference type="RefSeq" id="WP_269326061.1">
    <property type="nucleotide sequence ID" value="NZ_JAJOHW010000108.1"/>
</dbReference>
<dbReference type="InterPro" id="IPR001082">
    <property type="entry name" value="Pilin"/>
</dbReference>
<organism evidence="6 7">
    <name type="scientific">Chromobacterium aquaticum</name>
    <dbReference type="NCBI Taxonomy" id="467180"/>
    <lineage>
        <taxon>Bacteria</taxon>
        <taxon>Pseudomonadati</taxon>
        <taxon>Pseudomonadota</taxon>
        <taxon>Betaproteobacteria</taxon>
        <taxon>Neisseriales</taxon>
        <taxon>Chromobacteriaceae</taxon>
        <taxon>Chromobacterium</taxon>
    </lineage>
</organism>
<name>A0ABV8ZW08_9NEIS</name>
<keyword evidence="7" id="KW-1185">Reference proteome</keyword>